<evidence type="ECO:0000256" key="9">
    <source>
        <dbReference type="ARBA" id="ARBA00022977"/>
    </source>
</evidence>
<keyword evidence="6" id="KW-0547">Nucleotide-binding</keyword>
<dbReference type="AlphaFoldDB" id="A0A9D1SHH8"/>
<dbReference type="GO" id="GO:0002937">
    <property type="term" value="P:tRNA 4-thiouridine biosynthesis"/>
    <property type="evidence" value="ECO:0007669"/>
    <property type="project" value="TreeGrafter"/>
</dbReference>
<evidence type="ECO:0000256" key="15">
    <source>
        <dbReference type="ARBA" id="ARBA00071867"/>
    </source>
</evidence>
<evidence type="ECO:0000256" key="17">
    <source>
        <dbReference type="ARBA" id="ARBA00077849"/>
    </source>
</evidence>
<dbReference type="HAMAP" id="MF_00021">
    <property type="entry name" value="ThiI"/>
    <property type="match status" value="1"/>
</dbReference>
<evidence type="ECO:0000256" key="10">
    <source>
        <dbReference type="ARBA" id="ARBA00050570"/>
    </source>
</evidence>
<dbReference type="GO" id="GO:0005829">
    <property type="term" value="C:cytosol"/>
    <property type="evidence" value="ECO:0007669"/>
    <property type="project" value="TreeGrafter"/>
</dbReference>
<dbReference type="PANTHER" id="PTHR43209:SF1">
    <property type="entry name" value="TRNA SULFURTRANSFERASE"/>
    <property type="match status" value="1"/>
</dbReference>
<dbReference type="EC" id="2.8.1.4" evidence="14"/>
<evidence type="ECO:0000256" key="6">
    <source>
        <dbReference type="ARBA" id="ARBA00022741"/>
    </source>
</evidence>
<dbReference type="SUPFAM" id="SSF52402">
    <property type="entry name" value="Adenine nucleotide alpha hydrolases-like"/>
    <property type="match status" value="1"/>
</dbReference>
<evidence type="ECO:0000256" key="19">
    <source>
        <dbReference type="PROSITE-ProRule" id="PRU00529"/>
    </source>
</evidence>
<dbReference type="InterPro" id="IPR020536">
    <property type="entry name" value="ThiI_AANH"/>
</dbReference>
<evidence type="ECO:0000256" key="8">
    <source>
        <dbReference type="ARBA" id="ARBA00022884"/>
    </source>
</evidence>
<name>A0A9D1SHH8_9FIRM</name>
<keyword evidence="8 19" id="KW-0694">RNA-binding</keyword>
<evidence type="ECO:0000256" key="11">
    <source>
        <dbReference type="ARBA" id="ARBA00052330"/>
    </source>
</evidence>
<gene>
    <name evidence="21" type="primary">thiI</name>
    <name evidence="21" type="ORF">IAB05_00310</name>
</gene>
<dbReference type="GO" id="GO:0140741">
    <property type="term" value="F:tRNA-uracil-4 sulfurtransferase activity"/>
    <property type="evidence" value="ECO:0007669"/>
    <property type="project" value="UniProtKB-EC"/>
</dbReference>
<evidence type="ECO:0000256" key="3">
    <source>
        <dbReference type="ARBA" id="ARBA00022490"/>
    </source>
</evidence>
<evidence type="ECO:0000259" key="20">
    <source>
        <dbReference type="PROSITE" id="PS51165"/>
    </source>
</evidence>
<dbReference type="GO" id="GO:0052837">
    <property type="term" value="P:thiazole biosynthetic process"/>
    <property type="evidence" value="ECO:0007669"/>
    <property type="project" value="TreeGrafter"/>
</dbReference>
<comment type="similarity">
    <text evidence="13">Belongs to the ThiI family.</text>
</comment>
<keyword evidence="3" id="KW-0963">Cytoplasm</keyword>
<keyword evidence="5" id="KW-0808">Transferase</keyword>
<evidence type="ECO:0000256" key="4">
    <source>
        <dbReference type="ARBA" id="ARBA00022555"/>
    </source>
</evidence>
<evidence type="ECO:0000313" key="21">
    <source>
        <dbReference type="EMBL" id="HIU59813.1"/>
    </source>
</evidence>
<evidence type="ECO:0000256" key="2">
    <source>
        <dbReference type="ARBA" id="ARBA00004948"/>
    </source>
</evidence>
<dbReference type="Gene3D" id="3.30.2130.30">
    <property type="match status" value="1"/>
</dbReference>
<comment type="caution">
    <text evidence="21">The sequence shown here is derived from an EMBL/GenBank/DDBJ whole genome shotgun (WGS) entry which is preliminary data.</text>
</comment>
<dbReference type="GO" id="GO:0005524">
    <property type="term" value="F:ATP binding"/>
    <property type="evidence" value="ECO:0007669"/>
    <property type="project" value="UniProtKB-KW"/>
</dbReference>
<dbReference type="CDD" id="cd01712">
    <property type="entry name" value="PPase_ThiI"/>
    <property type="match status" value="1"/>
</dbReference>
<dbReference type="PANTHER" id="PTHR43209">
    <property type="entry name" value="TRNA SULFURTRANSFERASE"/>
    <property type="match status" value="1"/>
</dbReference>
<evidence type="ECO:0000313" key="22">
    <source>
        <dbReference type="Proteomes" id="UP000824094"/>
    </source>
</evidence>
<evidence type="ECO:0000256" key="7">
    <source>
        <dbReference type="ARBA" id="ARBA00022840"/>
    </source>
</evidence>
<evidence type="ECO:0000256" key="5">
    <source>
        <dbReference type="ARBA" id="ARBA00022679"/>
    </source>
</evidence>
<dbReference type="GO" id="GO:0009228">
    <property type="term" value="P:thiamine biosynthetic process"/>
    <property type="evidence" value="ECO:0007669"/>
    <property type="project" value="UniProtKB-KW"/>
</dbReference>
<dbReference type="EMBL" id="DVNF01000010">
    <property type="protein sequence ID" value="HIU59813.1"/>
    <property type="molecule type" value="Genomic_DNA"/>
</dbReference>
<evidence type="ECO:0000256" key="14">
    <source>
        <dbReference type="ARBA" id="ARBA00066827"/>
    </source>
</evidence>
<organism evidence="21 22">
    <name type="scientific">Candidatus Stercoripulliclostridium merdigallinarum</name>
    <dbReference type="NCBI Taxonomy" id="2840951"/>
    <lineage>
        <taxon>Bacteria</taxon>
        <taxon>Bacillati</taxon>
        <taxon>Bacillota</taxon>
        <taxon>Clostridia</taxon>
        <taxon>Eubacteriales</taxon>
        <taxon>Candidatus Stercoripulliclostridium</taxon>
    </lineage>
</organism>
<dbReference type="NCBIfam" id="TIGR00342">
    <property type="entry name" value="tRNA uracil 4-sulfurtransferase ThiI"/>
    <property type="match status" value="1"/>
</dbReference>
<sequence length="263" mass="29214">LLRASGGKLKVDLFDHDFDLHVDIRDNGYSYLFYDKIPGAGGLPVGCSGNGMLLLSGGIDSPVAGWLMAKRGVRLHAIHFHSFPYTGEPALQKVKDLAEKLSRYTGQVNLHVVPFTAIQYAIHENCPASFMITIMRRFMMRIAEKIARKEECGAIITGESLGQVASQTMQSMNVTNSVVKLPVFRPVVGFDKEEIIDIAKKIDTFEISIRPYEDCCTVFLPKNPVIRPKISDAEEYERALDVETLVDQAVAGTEELIITPMHD</sequence>
<comment type="catalytic activity">
    <reaction evidence="10">
        <text>[ThiI sulfur-carrier protein]-S-sulfanyl-L-cysteine + a uridine in tRNA + 2 reduced [2Fe-2S]-[ferredoxin] + ATP + H(+) = [ThiI sulfur-carrier protein]-L-cysteine + a 4-thiouridine in tRNA + 2 oxidized [2Fe-2S]-[ferredoxin] + AMP + diphosphate</text>
        <dbReference type="Rhea" id="RHEA:24176"/>
        <dbReference type="Rhea" id="RHEA-COMP:10000"/>
        <dbReference type="Rhea" id="RHEA-COMP:10001"/>
        <dbReference type="Rhea" id="RHEA-COMP:13337"/>
        <dbReference type="Rhea" id="RHEA-COMP:13338"/>
        <dbReference type="Rhea" id="RHEA-COMP:13339"/>
        <dbReference type="Rhea" id="RHEA-COMP:13340"/>
        <dbReference type="ChEBI" id="CHEBI:15378"/>
        <dbReference type="ChEBI" id="CHEBI:29950"/>
        <dbReference type="ChEBI" id="CHEBI:30616"/>
        <dbReference type="ChEBI" id="CHEBI:33019"/>
        <dbReference type="ChEBI" id="CHEBI:33737"/>
        <dbReference type="ChEBI" id="CHEBI:33738"/>
        <dbReference type="ChEBI" id="CHEBI:61963"/>
        <dbReference type="ChEBI" id="CHEBI:65315"/>
        <dbReference type="ChEBI" id="CHEBI:136798"/>
        <dbReference type="ChEBI" id="CHEBI:456215"/>
        <dbReference type="EC" id="2.8.1.4"/>
    </reaction>
</comment>
<dbReference type="Pfam" id="PF02568">
    <property type="entry name" value="ThiI"/>
    <property type="match status" value="1"/>
</dbReference>
<dbReference type="InterPro" id="IPR004114">
    <property type="entry name" value="THUMP_dom"/>
</dbReference>
<protein>
    <recommendedName>
        <fullName evidence="15">Probable tRNA sulfurtransferase</fullName>
        <ecNumber evidence="14">2.8.1.4</ecNumber>
    </recommendedName>
    <alternativeName>
        <fullName evidence="16">Sulfur carrier protein ThiS sulfurtransferase</fullName>
    </alternativeName>
    <alternativeName>
        <fullName evidence="17">Thiamine biosynthesis protein ThiI</fullName>
    </alternativeName>
    <alternativeName>
        <fullName evidence="18">tRNA 4-thiouridine synthase</fullName>
    </alternativeName>
</protein>
<dbReference type="GO" id="GO:0000049">
    <property type="term" value="F:tRNA binding"/>
    <property type="evidence" value="ECO:0007669"/>
    <property type="project" value="UniProtKB-KW"/>
</dbReference>
<evidence type="ECO:0000256" key="1">
    <source>
        <dbReference type="ARBA" id="ARBA00004496"/>
    </source>
</evidence>
<dbReference type="GO" id="GO:0004810">
    <property type="term" value="F:CCA tRNA nucleotidyltransferase activity"/>
    <property type="evidence" value="ECO:0007669"/>
    <property type="project" value="InterPro"/>
</dbReference>
<reference evidence="21" key="1">
    <citation type="submission" date="2020-10" db="EMBL/GenBank/DDBJ databases">
        <authorList>
            <person name="Gilroy R."/>
        </authorList>
    </citation>
    <scope>NUCLEOTIDE SEQUENCE</scope>
    <source>
        <strain evidence="21">18911</strain>
    </source>
</reference>
<dbReference type="Proteomes" id="UP000824094">
    <property type="component" value="Unassembled WGS sequence"/>
</dbReference>
<keyword evidence="7" id="KW-0067">ATP-binding</keyword>
<dbReference type="PROSITE" id="PS51165">
    <property type="entry name" value="THUMP"/>
    <property type="match status" value="1"/>
</dbReference>
<evidence type="ECO:0000256" key="13">
    <source>
        <dbReference type="ARBA" id="ARBA00061472"/>
    </source>
</evidence>
<evidence type="ECO:0000256" key="12">
    <source>
        <dbReference type="ARBA" id="ARBA00058382"/>
    </source>
</evidence>
<comment type="catalytic activity">
    <reaction evidence="11">
        <text>[ThiS sulfur-carrier protein]-C-terminal Gly-Gly-AMP + S-sulfanyl-L-cysteinyl-[cysteine desulfurase] + AH2 = [ThiS sulfur-carrier protein]-C-terminal-Gly-aminoethanethioate + L-cysteinyl-[cysteine desulfurase] + A + AMP + 2 H(+)</text>
        <dbReference type="Rhea" id="RHEA:43340"/>
        <dbReference type="Rhea" id="RHEA-COMP:12157"/>
        <dbReference type="Rhea" id="RHEA-COMP:12158"/>
        <dbReference type="Rhea" id="RHEA-COMP:12910"/>
        <dbReference type="Rhea" id="RHEA-COMP:19908"/>
        <dbReference type="ChEBI" id="CHEBI:13193"/>
        <dbReference type="ChEBI" id="CHEBI:15378"/>
        <dbReference type="ChEBI" id="CHEBI:17499"/>
        <dbReference type="ChEBI" id="CHEBI:29950"/>
        <dbReference type="ChEBI" id="CHEBI:61963"/>
        <dbReference type="ChEBI" id="CHEBI:90618"/>
        <dbReference type="ChEBI" id="CHEBI:232372"/>
        <dbReference type="ChEBI" id="CHEBI:456215"/>
    </reaction>
</comment>
<keyword evidence="9" id="KW-0784">Thiamine biosynthesis</keyword>
<dbReference type="FunFam" id="3.40.50.620:FF:000053">
    <property type="entry name" value="Probable tRNA sulfurtransferase"/>
    <property type="match status" value="1"/>
</dbReference>
<feature type="domain" description="THUMP" evidence="20">
    <location>
        <begin position="1"/>
        <end position="36"/>
    </location>
</feature>
<dbReference type="InterPro" id="IPR003720">
    <property type="entry name" value="tRNA_STrfase"/>
</dbReference>
<evidence type="ECO:0000256" key="16">
    <source>
        <dbReference type="ARBA" id="ARBA00075337"/>
    </source>
</evidence>
<comment type="subcellular location">
    <subcellularLocation>
        <location evidence="1">Cytoplasm</location>
    </subcellularLocation>
</comment>
<dbReference type="InterPro" id="IPR014729">
    <property type="entry name" value="Rossmann-like_a/b/a_fold"/>
</dbReference>
<evidence type="ECO:0000256" key="18">
    <source>
        <dbReference type="ARBA" id="ARBA00080570"/>
    </source>
</evidence>
<keyword evidence="4" id="KW-0820">tRNA-binding</keyword>
<dbReference type="Gene3D" id="3.40.50.620">
    <property type="entry name" value="HUPs"/>
    <property type="match status" value="1"/>
</dbReference>
<accession>A0A9D1SHH8</accession>
<comment type="function">
    <text evidence="12">Catalyzes the ATP-dependent transfer of a sulfur to tRNA to produce 4-thiouridine in position 8 of tRNAs, which functions as a near-UV photosensor. Also catalyzes the transfer of sulfur to the sulfur carrier protein ThiS, forming ThiS-thiocarboxylate. This is a step in the synthesis of thiazole, in the thiamine biosynthesis pathway. The sulfur is donated as persulfide by IscS.</text>
</comment>
<dbReference type="InterPro" id="IPR049961">
    <property type="entry name" value="ThiI_N"/>
</dbReference>
<reference evidence="21" key="2">
    <citation type="journal article" date="2021" name="PeerJ">
        <title>Extensive microbial diversity within the chicken gut microbiome revealed by metagenomics and culture.</title>
        <authorList>
            <person name="Gilroy R."/>
            <person name="Ravi A."/>
            <person name="Getino M."/>
            <person name="Pursley I."/>
            <person name="Horton D.L."/>
            <person name="Alikhan N.F."/>
            <person name="Baker D."/>
            <person name="Gharbi K."/>
            <person name="Hall N."/>
            <person name="Watson M."/>
            <person name="Adriaenssens E.M."/>
            <person name="Foster-Nyarko E."/>
            <person name="Jarju S."/>
            <person name="Secka A."/>
            <person name="Antonio M."/>
            <person name="Oren A."/>
            <person name="Chaudhuri R.R."/>
            <person name="La Ragione R."/>
            <person name="Hildebrand F."/>
            <person name="Pallen M.J."/>
        </authorList>
    </citation>
    <scope>NUCLEOTIDE SEQUENCE</scope>
    <source>
        <strain evidence="21">18911</strain>
    </source>
</reference>
<dbReference type="InterPro" id="IPR050102">
    <property type="entry name" value="tRNA_sulfurtransferase_ThiI"/>
</dbReference>
<comment type="pathway">
    <text evidence="2">Cofactor biosynthesis; thiamine diphosphate biosynthesis.</text>
</comment>
<feature type="non-terminal residue" evidence="21">
    <location>
        <position position="1"/>
    </location>
</feature>
<proteinExistence type="inferred from homology"/>